<proteinExistence type="predicted"/>
<accession>A0ABV5GVC7</accession>
<dbReference type="Proteomes" id="UP001589590">
    <property type="component" value="Unassembled WGS sequence"/>
</dbReference>
<feature type="signal peptide" evidence="1">
    <location>
        <begin position="1"/>
        <end position="25"/>
    </location>
</feature>
<evidence type="ECO:0000313" key="3">
    <source>
        <dbReference type="Proteomes" id="UP001589590"/>
    </source>
</evidence>
<feature type="chain" id="PRO_5046122716" evidence="1">
    <location>
        <begin position="26"/>
        <end position="203"/>
    </location>
</feature>
<keyword evidence="3" id="KW-1185">Reference proteome</keyword>
<dbReference type="RefSeq" id="WP_290269017.1">
    <property type="nucleotide sequence ID" value="NZ_JAUFQP010000007.1"/>
</dbReference>
<evidence type="ECO:0000313" key="2">
    <source>
        <dbReference type="EMBL" id="MFB9103456.1"/>
    </source>
</evidence>
<keyword evidence="1" id="KW-0732">Signal</keyword>
<evidence type="ECO:0000256" key="1">
    <source>
        <dbReference type="SAM" id="SignalP"/>
    </source>
</evidence>
<name>A0ABV5GVC7_9FLAO</name>
<dbReference type="EMBL" id="JBHMFA010000001">
    <property type="protein sequence ID" value="MFB9103456.1"/>
    <property type="molecule type" value="Genomic_DNA"/>
</dbReference>
<reference evidence="2 3" key="1">
    <citation type="submission" date="2024-09" db="EMBL/GenBank/DDBJ databases">
        <authorList>
            <person name="Sun Q."/>
            <person name="Mori K."/>
        </authorList>
    </citation>
    <scope>NUCLEOTIDE SEQUENCE [LARGE SCALE GENOMIC DNA]</scope>
    <source>
        <strain evidence="2 3">CECT 8300</strain>
    </source>
</reference>
<comment type="caution">
    <text evidence="2">The sequence shown here is derived from an EMBL/GenBank/DDBJ whole genome shotgun (WGS) entry which is preliminary data.</text>
</comment>
<gene>
    <name evidence="2" type="ORF">ACFFU1_00990</name>
</gene>
<protein>
    <submittedName>
        <fullName evidence="2">Uncharacterized protein</fullName>
    </submittedName>
</protein>
<organism evidence="2 3">
    <name type="scientific">Algibacter miyuki</name>
    <dbReference type="NCBI Taxonomy" id="1306933"/>
    <lineage>
        <taxon>Bacteria</taxon>
        <taxon>Pseudomonadati</taxon>
        <taxon>Bacteroidota</taxon>
        <taxon>Flavobacteriia</taxon>
        <taxon>Flavobacteriales</taxon>
        <taxon>Flavobacteriaceae</taxon>
        <taxon>Algibacter</taxon>
    </lineage>
</organism>
<sequence>MKNVLNNTRKGILMVAMFTTLLSFANEVSVSKAKNEAKRTSLTLKNVKQGNLLSIKDDQGIVLYKELIEKTGSYTKGFDLTDLPNGSYTFEIDKDVEISTIPFKVAAEGVTFNKEAEHIVYKPITKVVGDLLYITKLSLEETPLEINIFFEDNSTASLLEEIYTETVEHSKIIQKVYKLEGLSQGTYEVICNTDGRSFTTYIK</sequence>